<reference evidence="1" key="1">
    <citation type="journal article" date="2014" name="Nat. Genet.">
        <title>Genome and transcriptome of the porcine whipworm Trichuris suis.</title>
        <authorList>
            <person name="Jex A.R."/>
            <person name="Nejsum P."/>
            <person name="Schwarz E.M."/>
            <person name="Hu L."/>
            <person name="Young N.D."/>
            <person name="Hall R.S."/>
            <person name="Korhonen P.K."/>
            <person name="Liao S."/>
            <person name="Thamsborg S."/>
            <person name="Xia J."/>
            <person name="Xu P."/>
            <person name="Wang S."/>
            <person name="Scheerlinck J.P."/>
            <person name="Hofmann A."/>
            <person name="Sternberg P.W."/>
            <person name="Wang J."/>
            <person name="Gasser R.B."/>
        </authorList>
    </citation>
    <scope>NUCLEOTIDE SEQUENCE [LARGE SCALE GENOMIC DNA]</scope>
    <source>
        <strain evidence="1">DCEP-RM93F</strain>
    </source>
</reference>
<gene>
    <name evidence="1" type="ORF">M514_24384</name>
</gene>
<dbReference type="AlphaFoldDB" id="A0A085N1W2"/>
<evidence type="ECO:0000313" key="1">
    <source>
        <dbReference type="EMBL" id="KFD63458.1"/>
    </source>
</evidence>
<proteinExistence type="predicted"/>
<sequence>MFIRLLEKRAACSATADALSARSIAIDGSRPICCTYKQNVKKGVCPVFFLFDSEDNLVGKDAI</sequence>
<dbReference type="Proteomes" id="UP000030758">
    <property type="component" value="Unassembled WGS sequence"/>
</dbReference>
<protein>
    <submittedName>
        <fullName evidence="1">Uncharacterized protein</fullName>
    </submittedName>
</protein>
<organism evidence="1">
    <name type="scientific">Trichuris suis</name>
    <name type="common">pig whipworm</name>
    <dbReference type="NCBI Taxonomy" id="68888"/>
    <lineage>
        <taxon>Eukaryota</taxon>
        <taxon>Metazoa</taxon>
        <taxon>Ecdysozoa</taxon>
        <taxon>Nematoda</taxon>
        <taxon>Enoplea</taxon>
        <taxon>Dorylaimia</taxon>
        <taxon>Trichinellida</taxon>
        <taxon>Trichuridae</taxon>
        <taxon>Trichuris</taxon>
    </lineage>
</organism>
<accession>A0A085N1W2</accession>
<dbReference type="EMBL" id="KL367573">
    <property type="protein sequence ID" value="KFD63458.1"/>
    <property type="molecule type" value="Genomic_DNA"/>
</dbReference>
<name>A0A085N1W2_9BILA</name>